<dbReference type="Gene3D" id="1.10.630.10">
    <property type="entry name" value="Cytochrome P450"/>
    <property type="match status" value="1"/>
</dbReference>
<reference evidence="5 6" key="1">
    <citation type="journal article" date="2020" name="Mol. Biol. Evol.">
        <title>Distinct Expression and Methylation Patterns for Genes with Different Fates following a Single Whole-Genome Duplication in Flowering Plants.</title>
        <authorList>
            <person name="Shi T."/>
            <person name="Rahmani R.S."/>
            <person name="Gugger P.F."/>
            <person name="Wang M."/>
            <person name="Li H."/>
            <person name="Zhang Y."/>
            <person name="Li Z."/>
            <person name="Wang Q."/>
            <person name="Van de Peer Y."/>
            <person name="Marchal K."/>
            <person name="Chen J."/>
        </authorList>
    </citation>
    <scope>NUCLEOTIDE SEQUENCE [LARGE SCALE GENOMIC DNA]</scope>
    <source>
        <tissue evidence="5">Leaf</tissue>
    </source>
</reference>
<protein>
    <submittedName>
        <fullName evidence="5">Uncharacterized protein</fullName>
    </submittedName>
</protein>
<evidence type="ECO:0000256" key="4">
    <source>
        <dbReference type="ARBA" id="ARBA00023004"/>
    </source>
</evidence>
<keyword evidence="4" id="KW-0408">Iron</keyword>
<evidence type="ECO:0000313" key="5">
    <source>
        <dbReference type="EMBL" id="DAD45195.1"/>
    </source>
</evidence>
<gene>
    <name evidence="5" type="ORF">HUJ06_003425</name>
</gene>
<comment type="similarity">
    <text evidence="1">Belongs to the cytochrome P450 family.</text>
</comment>
<dbReference type="PANTHER" id="PTHR24296">
    <property type="entry name" value="CYTOCHROME P450"/>
    <property type="match status" value="1"/>
</dbReference>
<dbReference type="GO" id="GO:0020037">
    <property type="term" value="F:heme binding"/>
    <property type="evidence" value="ECO:0007669"/>
    <property type="project" value="InterPro"/>
</dbReference>
<dbReference type="InterPro" id="IPR036396">
    <property type="entry name" value="Cyt_P450_sf"/>
</dbReference>
<dbReference type="AlphaFoldDB" id="A0A822ZNW6"/>
<keyword evidence="6" id="KW-1185">Reference proteome</keyword>
<accession>A0A822ZNW6</accession>
<dbReference type="GO" id="GO:0005506">
    <property type="term" value="F:iron ion binding"/>
    <property type="evidence" value="ECO:0007669"/>
    <property type="project" value="InterPro"/>
</dbReference>
<keyword evidence="3" id="KW-0560">Oxidoreductase</keyword>
<evidence type="ECO:0000256" key="2">
    <source>
        <dbReference type="ARBA" id="ARBA00022723"/>
    </source>
</evidence>
<comment type="caution">
    <text evidence="5">The sequence shown here is derived from an EMBL/GenBank/DDBJ whole genome shotgun (WGS) entry which is preliminary data.</text>
</comment>
<dbReference type="EMBL" id="DUZY01000007">
    <property type="protein sequence ID" value="DAD45195.1"/>
    <property type="molecule type" value="Genomic_DNA"/>
</dbReference>
<dbReference type="Proteomes" id="UP000607653">
    <property type="component" value="Unassembled WGS sequence"/>
</dbReference>
<name>A0A822ZNW6_NELNU</name>
<dbReference type="GO" id="GO:0016705">
    <property type="term" value="F:oxidoreductase activity, acting on paired donors, with incorporation or reduction of molecular oxygen"/>
    <property type="evidence" value="ECO:0007669"/>
    <property type="project" value="InterPro"/>
</dbReference>
<dbReference type="SUPFAM" id="SSF48264">
    <property type="entry name" value="Cytochrome P450"/>
    <property type="match status" value="1"/>
</dbReference>
<evidence type="ECO:0000256" key="3">
    <source>
        <dbReference type="ARBA" id="ARBA00023002"/>
    </source>
</evidence>
<organism evidence="5 6">
    <name type="scientific">Nelumbo nucifera</name>
    <name type="common">Sacred lotus</name>
    <dbReference type="NCBI Taxonomy" id="4432"/>
    <lineage>
        <taxon>Eukaryota</taxon>
        <taxon>Viridiplantae</taxon>
        <taxon>Streptophyta</taxon>
        <taxon>Embryophyta</taxon>
        <taxon>Tracheophyta</taxon>
        <taxon>Spermatophyta</taxon>
        <taxon>Magnoliopsida</taxon>
        <taxon>Proteales</taxon>
        <taxon>Nelumbonaceae</taxon>
        <taxon>Nelumbo</taxon>
    </lineage>
</organism>
<evidence type="ECO:0000256" key="1">
    <source>
        <dbReference type="ARBA" id="ARBA00010617"/>
    </source>
</evidence>
<dbReference type="Pfam" id="PF00067">
    <property type="entry name" value="p450"/>
    <property type="match status" value="1"/>
</dbReference>
<evidence type="ECO:0000313" key="6">
    <source>
        <dbReference type="Proteomes" id="UP000607653"/>
    </source>
</evidence>
<sequence>MVISFIMAGRDTTSTAVTWLFWSLCRHPNTEKDVVKEVVITLGNDEQKSLDYEPLKDLPLLKACLCESMRLYPPMAWDSKHSPPVQCSKEKAKLQKKAKSRERVKMKVIINISRYFISLS</sequence>
<dbReference type="PRINTS" id="PR00385">
    <property type="entry name" value="P450"/>
</dbReference>
<keyword evidence="2" id="KW-0479">Metal-binding</keyword>
<dbReference type="GO" id="GO:0004497">
    <property type="term" value="F:monooxygenase activity"/>
    <property type="evidence" value="ECO:0007669"/>
    <property type="project" value="InterPro"/>
</dbReference>
<proteinExistence type="inferred from homology"/>
<dbReference type="InterPro" id="IPR001128">
    <property type="entry name" value="Cyt_P450"/>
</dbReference>